<sequence>MQEKYAILLALALFMLRLCAANHTNDTVTLNDFAVAA</sequence>
<protein>
    <submittedName>
        <fullName evidence="2">Uncharacterized protein</fullName>
    </submittedName>
</protein>
<feature type="chain" id="PRO_5002976067" evidence="1">
    <location>
        <begin position="21"/>
        <end position="37"/>
    </location>
</feature>
<evidence type="ECO:0000313" key="2">
    <source>
        <dbReference type="EMBL" id="CAQ86283.1"/>
    </source>
</evidence>
<organism evidence="2 3">
    <name type="scientific">Photorhabdus asymbiotica subsp. asymbiotica (strain ATCC 43949 / 3105-77)</name>
    <name type="common">Xenorhabdus luminescens (strain 2)</name>
    <dbReference type="NCBI Taxonomy" id="553480"/>
    <lineage>
        <taxon>Bacteria</taxon>
        <taxon>Pseudomonadati</taxon>
        <taxon>Pseudomonadota</taxon>
        <taxon>Gammaproteobacteria</taxon>
        <taxon>Enterobacterales</taxon>
        <taxon>Morganellaceae</taxon>
        <taxon>Photorhabdus</taxon>
    </lineage>
</organism>
<evidence type="ECO:0000256" key="1">
    <source>
        <dbReference type="SAM" id="SignalP"/>
    </source>
</evidence>
<accession>C7BR75</accession>
<dbReference type="KEGG" id="pay:PAU_04195"/>
<reference evidence="2 3" key="1">
    <citation type="journal article" date="2009" name="BMC Genomics">
        <title>Comparative genomics of the emerging human pathogen Photorhabdus asymbiotica with the insect pathogen Photorhabdus luminescens.</title>
        <authorList>
            <person name="Wilkinson P."/>
            <person name="Waterfield N.R."/>
            <person name="Crossman L."/>
            <person name="Corton C."/>
            <person name="Sanchez-Contreras M."/>
            <person name="Vlisidou I."/>
            <person name="Barron A."/>
            <person name="Bignell A."/>
            <person name="Clark L."/>
            <person name="Ormond D."/>
            <person name="Mayho M."/>
            <person name="Bason N."/>
            <person name="Smith F."/>
            <person name="Simmonds M."/>
            <person name="Churcher C."/>
            <person name="Harris D."/>
            <person name="Thompson N.R."/>
            <person name="Quail M."/>
            <person name="Parkhill J."/>
            <person name="ffrench-Constant R.H."/>
        </authorList>
    </citation>
    <scope>NUCLEOTIDE SEQUENCE [LARGE SCALE GENOMIC DNA]</scope>
    <source>
        <strain evidence="3">ATCC 43949 / 3105-77</strain>
    </source>
</reference>
<dbReference type="AlphaFoldDB" id="C7BR75"/>
<dbReference type="STRING" id="291112.PAU_04195"/>
<feature type="signal peptide" evidence="1">
    <location>
        <begin position="1"/>
        <end position="20"/>
    </location>
</feature>
<evidence type="ECO:0000313" key="3">
    <source>
        <dbReference type="Proteomes" id="UP000002747"/>
    </source>
</evidence>
<gene>
    <name evidence="2" type="ordered locus">PAU_04195</name>
</gene>
<proteinExistence type="predicted"/>
<dbReference type="Proteomes" id="UP000002747">
    <property type="component" value="Chromosome"/>
</dbReference>
<keyword evidence="1" id="KW-0732">Signal</keyword>
<name>C7BR75_PHOAA</name>
<dbReference type="EMBL" id="FM162591">
    <property type="protein sequence ID" value="CAQ86283.1"/>
    <property type="molecule type" value="Genomic_DNA"/>
</dbReference>